<proteinExistence type="predicted"/>
<accession>A0A7S1D4I2</accession>
<dbReference type="AlphaFoldDB" id="A0A7S1D4I2"/>
<feature type="region of interest" description="Disordered" evidence="1">
    <location>
        <begin position="70"/>
        <end position="103"/>
    </location>
</feature>
<feature type="compositionally biased region" description="Low complexity" evidence="1">
    <location>
        <begin position="8"/>
        <end position="17"/>
    </location>
</feature>
<organism evidence="2">
    <name type="scientific">Cyclophora tenuis</name>
    <name type="common">Marine diatom</name>
    <dbReference type="NCBI Taxonomy" id="216820"/>
    <lineage>
        <taxon>Eukaryota</taxon>
        <taxon>Sar</taxon>
        <taxon>Stramenopiles</taxon>
        <taxon>Ochrophyta</taxon>
        <taxon>Bacillariophyta</taxon>
        <taxon>Fragilariophyceae</taxon>
        <taxon>Fragilariophycidae</taxon>
        <taxon>Cyclophorales</taxon>
        <taxon>Cyclophoraceae</taxon>
        <taxon>Cyclophora</taxon>
    </lineage>
</organism>
<dbReference type="EMBL" id="HBFW01011454">
    <property type="protein sequence ID" value="CAD8936351.1"/>
    <property type="molecule type" value="Transcribed_RNA"/>
</dbReference>
<feature type="region of interest" description="Disordered" evidence="1">
    <location>
        <begin position="1"/>
        <end position="27"/>
    </location>
</feature>
<gene>
    <name evidence="2" type="ORF">CTEN0397_LOCUS7385</name>
</gene>
<reference evidence="2" key="1">
    <citation type="submission" date="2021-01" db="EMBL/GenBank/DDBJ databases">
        <authorList>
            <person name="Corre E."/>
            <person name="Pelletier E."/>
            <person name="Niang G."/>
            <person name="Scheremetjew M."/>
            <person name="Finn R."/>
            <person name="Kale V."/>
            <person name="Holt S."/>
            <person name="Cochrane G."/>
            <person name="Meng A."/>
            <person name="Brown T."/>
            <person name="Cohen L."/>
        </authorList>
    </citation>
    <scope>NUCLEOTIDE SEQUENCE</scope>
    <source>
        <strain evidence="2">ECT3854</strain>
    </source>
</reference>
<name>A0A7S1D4I2_CYCTE</name>
<evidence type="ECO:0000313" key="2">
    <source>
        <dbReference type="EMBL" id="CAD8936351.1"/>
    </source>
</evidence>
<sequence length="118" mass="12752">MAHYPGESSPLSNSTSSLFDDHDDPPNPWSVSHESPFALFLSFQAKILLLLASNWCPALFEGAQRTERGGLLGTDRQLPADASPSPPALESNQVPTLGPPSAHFLSPLLKRLGYRRAS</sequence>
<evidence type="ECO:0000256" key="1">
    <source>
        <dbReference type="SAM" id="MobiDB-lite"/>
    </source>
</evidence>
<protein>
    <submittedName>
        <fullName evidence="2">Uncharacterized protein</fullName>
    </submittedName>
</protein>